<proteinExistence type="predicted"/>
<comment type="caution">
    <text evidence="2">The sequence shown here is derived from an EMBL/GenBank/DDBJ whole genome shotgun (WGS) entry which is preliminary data.</text>
</comment>
<dbReference type="EMBL" id="JADKIO010000005">
    <property type="protein sequence ID" value="MBK9795391.1"/>
    <property type="molecule type" value="Genomic_DNA"/>
</dbReference>
<protein>
    <recommendedName>
        <fullName evidence="1">Transglutaminase-like domain-containing protein</fullName>
    </recommendedName>
</protein>
<dbReference type="AlphaFoldDB" id="A0A9D7XFQ6"/>
<dbReference type="InterPro" id="IPR038765">
    <property type="entry name" value="Papain-like_cys_pep_sf"/>
</dbReference>
<dbReference type="Proteomes" id="UP000886657">
    <property type="component" value="Unassembled WGS sequence"/>
</dbReference>
<dbReference type="InterPro" id="IPR002931">
    <property type="entry name" value="Transglutaminase-like"/>
</dbReference>
<accession>A0A9D7XFQ6</accession>
<evidence type="ECO:0000313" key="2">
    <source>
        <dbReference type="EMBL" id="MBK9795391.1"/>
    </source>
</evidence>
<dbReference type="SUPFAM" id="SSF54001">
    <property type="entry name" value="Cysteine proteinases"/>
    <property type="match status" value="1"/>
</dbReference>
<name>A0A9D7XFQ6_9BACT</name>
<gene>
    <name evidence="2" type="ORF">IPP58_02635</name>
</gene>
<dbReference type="Gene3D" id="3.10.620.30">
    <property type="match status" value="1"/>
</dbReference>
<reference evidence="2" key="1">
    <citation type="submission" date="2020-10" db="EMBL/GenBank/DDBJ databases">
        <title>Connecting structure to function with the recovery of over 1000 high-quality activated sludge metagenome-assembled genomes encoding full-length rRNA genes using long-read sequencing.</title>
        <authorList>
            <person name="Singleton C.M."/>
            <person name="Petriglieri F."/>
            <person name="Kristensen J.M."/>
            <person name="Kirkegaard R.H."/>
            <person name="Michaelsen T.Y."/>
            <person name="Andersen M.H."/>
            <person name="Karst S.M."/>
            <person name="Dueholm M.S."/>
            <person name="Nielsen P.H."/>
            <person name="Albertsen M."/>
        </authorList>
    </citation>
    <scope>NUCLEOTIDE SEQUENCE</scope>
    <source>
        <strain evidence="2">Skiv_18-Q3-R9-52_MAXAC.067</strain>
    </source>
</reference>
<dbReference type="Pfam" id="PF01841">
    <property type="entry name" value="Transglut_core"/>
    <property type="match status" value="1"/>
</dbReference>
<dbReference type="SMART" id="SM00460">
    <property type="entry name" value="TGc"/>
    <property type="match status" value="1"/>
</dbReference>
<evidence type="ECO:0000259" key="1">
    <source>
        <dbReference type="SMART" id="SM00460"/>
    </source>
</evidence>
<dbReference type="PANTHER" id="PTHR33490">
    <property type="entry name" value="BLR5614 PROTEIN-RELATED"/>
    <property type="match status" value="1"/>
</dbReference>
<organism evidence="2 3">
    <name type="scientific">Candidatus Geothrix skivensis</name>
    <dbReference type="NCBI Taxonomy" id="2954439"/>
    <lineage>
        <taxon>Bacteria</taxon>
        <taxon>Pseudomonadati</taxon>
        <taxon>Acidobacteriota</taxon>
        <taxon>Holophagae</taxon>
        <taxon>Holophagales</taxon>
        <taxon>Holophagaceae</taxon>
        <taxon>Geothrix</taxon>
    </lineage>
</organism>
<sequence>MRASPFFVLALVGLSLLGQEGATRTFRQWLGGQEVGGQVLETKRVGGAWEVHFREWMVLSRLGQEIRQEVVQTAHRTPEGTLSFTWRVHLSTEPFQGQASWSPSEPSILVVQPAQGPATRQEVPAGATLWPEELESRQKEAARMGRPIRATTFSFPFQQWNTRDLAPQGPAPLPGFPDAVRFTGQEREGTLSLPVEVWISPTAGEVRHRTELSGLEVLTQRAELPPPVQSKHPSKGLFEQTLQKLPSHPFQPWLQDLILRAEGPLPSLPEDAQQSRLPGGRWQLRRAVPPNPAEAAQPPVVAKTPLEHERYLAPGPLVQFQDPAFEGLVRRMALPTGLSRWELARRVNTFVFEWITEKDFTVGFASALEVCRQPRGDCTEHAVLAVALLRRLGVPARGVTGWVGLGELLGLHFWVEVQLLDRWVPIDPTFDQAPASALRIKLGDTDLADIGSVLWDGATMDLSRVRWLPEGAETLKARGDQISGPGGLLLRLPGGGWKLQAGVLSLRGSHGGPWRVQAVIRPGDAQLKGARRLAGARTLRQGWWQPGSRLLWIELGGGRWLQLEGVSEVEAFELLDQLMAPTSSS</sequence>
<evidence type="ECO:0000313" key="3">
    <source>
        <dbReference type="Proteomes" id="UP000886657"/>
    </source>
</evidence>
<feature type="domain" description="Transglutaminase-like" evidence="1">
    <location>
        <begin position="370"/>
        <end position="430"/>
    </location>
</feature>
<dbReference type="PANTHER" id="PTHR33490:SF3">
    <property type="entry name" value="CONSERVED INTEGRAL MEMBRANE PROTEIN"/>
    <property type="match status" value="1"/>
</dbReference>